<sequence>MPDIILTADKTVLINHKLTCLGGFVACIPRGSLPSFFISYFEKKIFLPAPTNEKGEVEIANLLLRKVEAILLERGFDVLVCDSTQLDGLHAKVYGISTIDPFGIGPATSTMVGLSGGKEPFNRYYFEKLVRTIRKEHPKAKVIVGGPGVWQFDVFPEKQKQLGIDCIVQGEIEEVGEGLFKNALIGDIPRKIVAPPAKKITGIKKPTLWGMVQIGRGCDRGCQFCDPGMRHYAWRPIKDILEDAKVNAKSRYVNSITLLAED</sequence>
<comment type="caution">
    <text evidence="1">The sequence shown here is derived from an EMBL/GenBank/DDBJ whole genome shotgun (WGS) entry which is preliminary data.</text>
</comment>
<dbReference type="PANTHER" id="PTHR42731:SF1">
    <property type="entry name" value="RADICAL SAM DOMAIN PROTEIN"/>
    <property type="match status" value="1"/>
</dbReference>
<dbReference type="Gene3D" id="3.80.30.20">
    <property type="entry name" value="tm_1862 like domain"/>
    <property type="match status" value="1"/>
</dbReference>
<protein>
    <recommendedName>
        <fullName evidence="3">Radical SAM protein</fullName>
    </recommendedName>
</protein>
<dbReference type="InterPro" id="IPR007197">
    <property type="entry name" value="rSAM"/>
</dbReference>
<reference evidence="1 2" key="1">
    <citation type="submission" date="2018-06" db="EMBL/GenBank/DDBJ databases">
        <title>Extensive metabolic versatility and redundancy in microbially diverse, dynamic hydrothermal sediments.</title>
        <authorList>
            <person name="Dombrowski N."/>
            <person name="Teske A."/>
            <person name="Baker B.J."/>
        </authorList>
    </citation>
    <scope>NUCLEOTIDE SEQUENCE [LARGE SCALE GENOMIC DNA]</scope>
    <source>
        <strain evidence="1">B3_G15</strain>
    </source>
</reference>
<dbReference type="PANTHER" id="PTHR42731">
    <property type="entry name" value="SLL1084 PROTEIN"/>
    <property type="match status" value="1"/>
</dbReference>
<dbReference type="Proteomes" id="UP000280417">
    <property type="component" value="Unassembled WGS sequence"/>
</dbReference>
<dbReference type="SFLD" id="SFLDS00029">
    <property type="entry name" value="Radical_SAM"/>
    <property type="match status" value="1"/>
</dbReference>
<evidence type="ECO:0000313" key="1">
    <source>
        <dbReference type="EMBL" id="RLE13157.1"/>
    </source>
</evidence>
<organism evidence="1 2">
    <name type="scientific">Aerophobetes bacterium</name>
    <dbReference type="NCBI Taxonomy" id="2030807"/>
    <lineage>
        <taxon>Bacteria</taxon>
        <taxon>Candidatus Aerophobota</taxon>
    </lineage>
</organism>
<evidence type="ECO:0000313" key="2">
    <source>
        <dbReference type="Proteomes" id="UP000280417"/>
    </source>
</evidence>
<gene>
    <name evidence="1" type="ORF">DRJ04_04865</name>
</gene>
<evidence type="ECO:0008006" key="3">
    <source>
        <dbReference type="Google" id="ProtNLM"/>
    </source>
</evidence>
<accession>A0A662DF66</accession>
<dbReference type="InterPro" id="IPR023404">
    <property type="entry name" value="rSAM_horseshoe"/>
</dbReference>
<name>A0A662DF66_UNCAE</name>
<dbReference type="EMBL" id="QMQA01000113">
    <property type="protein sequence ID" value="RLE13157.1"/>
    <property type="molecule type" value="Genomic_DNA"/>
</dbReference>
<proteinExistence type="predicted"/>
<dbReference type="GO" id="GO:0003824">
    <property type="term" value="F:catalytic activity"/>
    <property type="evidence" value="ECO:0007669"/>
    <property type="project" value="InterPro"/>
</dbReference>
<dbReference type="SUPFAM" id="SSF102114">
    <property type="entry name" value="Radical SAM enzymes"/>
    <property type="match status" value="1"/>
</dbReference>
<dbReference type="GO" id="GO:0051536">
    <property type="term" value="F:iron-sulfur cluster binding"/>
    <property type="evidence" value="ECO:0007669"/>
    <property type="project" value="InterPro"/>
</dbReference>
<dbReference type="SFLD" id="SFLDG01082">
    <property type="entry name" value="B12-binding_domain_containing"/>
    <property type="match status" value="1"/>
</dbReference>
<dbReference type="AlphaFoldDB" id="A0A662DF66"/>
<dbReference type="InterPro" id="IPR058240">
    <property type="entry name" value="rSAM_sf"/>
</dbReference>